<keyword evidence="4" id="KW-1003">Cell membrane</keyword>
<evidence type="ECO:0000256" key="6">
    <source>
        <dbReference type="ARBA" id="ARBA00022989"/>
    </source>
</evidence>
<dbReference type="CDD" id="cd17332">
    <property type="entry name" value="MFS_MelB_like"/>
    <property type="match status" value="1"/>
</dbReference>
<keyword evidence="10" id="KW-1185">Reference proteome</keyword>
<comment type="similarity">
    <text evidence="2">Belongs to the sodium:galactoside symporter (TC 2.A.2) family.</text>
</comment>
<feature type="transmembrane region" description="Helical" evidence="8">
    <location>
        <begin position="183"/>
        <end position="203"/>
    </location>
</feature>
<feature type="transmembrane region" description="Helical" evidence="8">
    <location>
        <begin position="409"/>
        <end position="431"/>
    </location>
</feature>
<feature type="transmembrane region" description="Helical" evidence="8">
    <location>
        <begin position="110"/>
        <end position="129"/>
    </location>
</feature>
<dbReference type="GO" id="GO:0015293">
    <property type="term" value="F:symporter activity"/>
    <property type="evidence" value="ECO:0007669"/>
    <property type="project" value="InterPro"/>
</dbReference>
<evidence type="ECO:0000256" key="5">
    <source>
        <dbReference type="ARBA" id="ARBA00022692"/>
    </source>
</evidence>
<accession>A0AAE3EJL8</accession>
<dbReference type="NCBIfam" id="TIGR00792">
    <property type="entry name" value="gph"/>
    <property type="match status" value="1"/>
</dbReference>
<evidence type="ECO:0000256" key="4">
    <source>
        <dbReference type="ARBA" id="ARBA00022475"/>
    </source>
</evidence>
<dbReference type="PANTHER" id="PTHR11328">
    <property type="entry name" value="MAJOR FACILITATOR SUPERFAMILY DOMAIN-CONTAINING PROTEIN"/>
    <property type="match status" value="1"/>
</dbReference>
<evidence type="ECO:0000313" key="10">
    <source>
        <dbReference type="Proteomes" id="UP001198163"/>
    </source>
</evidence>
<feature type="transmembrane region" description="Helical" evidence="8">
    <location>
        <begin position="365"/>
        <end position="389"/>
    </location>
</feature>
<feature type="transmembrane region" description="Helical" evidence="8">
    <location>
        <begin position="12"/>
        <end position="33"/>
    </location>
</feature>
<comment type="subcellular location">
    <subcellularLocation>
        <location evidence="1">Cell membrane</location>
        <topology evidence="1">Multi-pass membrane protein</topology>
    </subcellularLocation>
</comment>
<dbReference type="GO" id="GO:0005886">
    <property type="term" value="C:plasma membrane"/>
    <property type="evidence" value="ECO:0007669"/>
    <property type="project" value="UniProtKB-SubCell"/>
</dbReference>
<feature type="transmembrane region" description="Helical" evidence="8">
    <location>
        <begin position="324"/>
        <end position="345"/>
    </location>
</feature>
<dbReference type="RefSeq" id="WP_230755685.1">
    <property type="nucleotide sequence ID" value="NZ_JAINWA010000003.1"/>
</dbReference>
<evidence type="ECO:0000256" key="7">
    <source>
        <dbReference type="ARBA" id="ARBA00023136"/>
    </source>
</evidence>
<keyword evidence="6 8" id="KW-1133">Transmembrane helix</keyword>
<feature type="transmembrane region" description="Helical" evidence="8">
    <location>
        <begin position="299"/>
        <end position="318"/>
    </location>
</feature>
<dbReference type="InterPro" id="IPR036259">
    <property type="entry name" value="MFS_trans_sf"/>
</dbReference>
<comment type="caution">
    <text evidence="9">The sequence shown here is derived from an EMBL/GenBank/DDBJ whole genome shotgun (WGS) entry which is preliminary data.</text>
</comment>
<dbReference type="Gene3D" id="1.20.1250.20">
    <property type="entry name" value="MFS general substrate transporter like domains"/>
    <property type="match status" value="2"/>
</dbReference>
<evidence type="ECO:0000256" key="2">
    <source>
        <dbReference type="ARBA" id="ARBA00009617"/>
    </source>
</evidence>
<sequence length="444" mass="47953">MSSAKLSLRVKAGFGIADLGGNLFFTAMGFWALNYLTDTVALPAAAAGFAIMIGKFWDAVTDPLVGFLSDRTKSKMGRRRPWILFGSIPMALSMWYFFTKPGVSGATELTVWATFALCLLNTAYTLVNIPYSALTPELTDDYHERTSLNGFRFGFAVVGTILGAAIVLPIVNALPDKASGFSAAGAVMGFIMLATALVTFFSVKEPSHETREIPAQGFLKTYLEVFRNKAFVVLILAYACNIIAINFLQGILVYYFKYVYLAESRTTAAMVILLVIAMFFIPVSVPVSKRIGKKLTYQIGLAALAATCMILFFAGHILGMNFFIAMMGLAGVGLGLTYVAPWAMVPDAIEWDAVNTGSRKEGSYYGMWTFLSKCGQAISIGASGLILGLSGYAAETTLGPKAIFAIRLILGPVPAAVFIGAILILSAYPITEKIYNEMMKKRSS</sequence>
<dbReference type="GO" id="GO:0006814">
    <property type="term" value="P:sodium ion transport"/>
    <property type="evidence" value="ECO:0007669"/>
    <property type="project" value="InterPro"/>
</dbReference>
<dbReference type="SUPFAM" id="SSF103473">
    <property type="entry name" value="MFS general substrate transporter"/>
    <property type="match status" value="1"/>
</dbReference>
<dbReference type="Pfam" id="PF13347">
    <property type="entry name" value="MFS_2"/>
    <property type="match status" value="1"/>
</dbReference>
<evidence type="ECO:0000256" key="8">
    <source>
        <dbReference type="SAM" id="Phobius"/>
    </source>
</evidence>
<dbReference type="InterPro" id="IPR039672">
    <property type="entry name" value="MFS_2"/>
</dbReference>
<dbReference type="PANTHER" id="PTHR11328:SF24">
    <property type="entry name" value="MAJOR FACILITATOR SUPERFAMILY (MFS) PROFILE DOMAIN-CONTAINING PROTEIN"/>
    <property type="match status" value="1"/>
</dbReference>
<reference evidence="9" key="1">
    <citation type="submission" date="2021-08" db="EMBL/GenBank/DDBJ databases">
        <title>Comparative analyses of Brucepasteria parasyntrophica and Teretinema zuelzerae.</title>
        <authorList>
            <person name="Song Y."/>
            <person name="Brune A."/>
        </authorList>
    </citation>
    <scope>NUCLEOTIDE SEQUENCE</scope>
    <source>
        <strain evidence="9">DSM 1903</strain>
    </source>
</reference>
<name>A0AAE3EJL8_9SPIR</name>
<proteinExistence type="inferred from homology"/>
<feature type="transmembrane region" description="Helical" evidence="8">
    <location>
        <begin position="81"/>
        <end position="98"/>
    </location>
</feature>
<keyword evidence="5 8" id="KW-0812">Transmembrane</keyword>
<dbReference type="Proteomes" id="UP001198163">
    <property type="component" value="Unassembled WGS sequence"/>
</dbReference>
<keyword evidence="7 8" id="KW-0472">Membrane</keyword>
<dbReference type="AlphaFoldDB" id="A0AAE3EJL8"/>
<evidence type="ECO:0000256" key="3">
    <source>
        <dbReference type="ARBA" id="ARBA00022448"/>
    </source>
</evidence>
<feature type="transmembrane region" description="Helical" evidence="8">
    <location>
        <begin position="230"/>
        <end position="256"/>
    </location>
</feature>
<keyword evidence="3" id="KW-0813">Transport</keyword>
<evidence type="ECO:0000256" key="1">
    <source>
        <dbReference type="ARBA" id="ARBA00004651"/>
    </source>
</evidence>
<dbReference type="InterPro" id="IPR001927">
    <property type="entry name" value="Na/Gal_symport"/>
</dbReference>
<organism evidence="9 10">
    <name type="scientific">Teretinema zuelzerae</name>
    <dbReference type="NCBI Taxonomy" id="156"/>
    <lineage>
        <taxon>Bacteria</taxon>
        <taxon>Pseudomonadati</taxon>
        <taxon>Spirochaetota</taxon>
        <taxon>Spirochaetia</taxon>
        <taxon>Spirochaetales</taxon>
        <taxon>Treponemataceae</taxon>
        <taxon>Teretinema</taxon>
    </lineage>
</organism>
<feature type="transmembrane region" description="Helical" evidence="8">
    <location>
        <begin position="150"/>
        <end position="171"/>
    </location>
</feature>
<evidence type="ECO:0000313" key="9">
    <source>
        <dbReference type="EMBL" id="MCD1654978.1"/>
    </source>
</evidence>
<feature type="transmembrane region" description="Helical" evidence="8">
    <location>
        <begin position="268"/>
        <end position="287"/>
    </location>
</feature>
<dbReference type="InterPro" id="IPR018043">
    <property type="entry name" value="Na/Gal_symport_CS"/>
</dbReference>
<gene>
    <name evidence="9" type="ORF">K7J14_09730</name>
</gene>
<protein>
    <submittedName>
        <fullName evidence="9">MFS transporter</fullName>
    </submittedName>
</protein>
<dbReference type="GO" id="GO:0008643">
    <property type="term" value="P:carbohydrate transport"/>
    <property type="evidence" value="ECO:0007669"/>
    <property type="project" value="InterPro"/>
</dbReference>
<dbReference type="PROSITE" id="PS00872">
    <property type="entry name" value="NA_GALACTOSIDE_SYMP"/>
    <property type="match status" value="1"/>
</dbReference>
<feature type="transmembrane region" description="Helical" evidence="8">
    <location>
        <begin position="39"/>
        <end position="60"/>
    </location>
</feature>
<dbReference type="EMBL" id="JAINWA010000003">
    <property type="protein sequence ID" value="MCD1654978.1"/>
    <property type="molecule type" value="Genomic_DNA"/>
</dbReference>